<evidence type="ECO:0000256" key="2">
    <source>
        <dbReference type="ARBA" id="ARBA00022692"/>
    </source>
</evidence>
<reference evidence="7 8" key="1">
    <citation type="submission" date="2016-11" db="EMBL/GenBank/DDBJ databases">
        <authorList>
            <person name="Jaros S."/>
            <person name="Januszkiewicz K."/>
            <person name="Wedrychowicz H."/>
        </authorList>
    </citation>
    <scope>NUCLEOTIDE SEQUENCE [LARGE SCALE GENOMIC DNA]</scope>
</reference>
<evidence type="ECO:0000256" key="1">
    <source>
        <dbReference type="ARBA" id="ARBA00004141"/>
    </source>
</evidence>
<dbReference type="Gene3D" id="1.20.1250.20">
    <property type="entry name" value="MFS general substrate transporter like domains"/>
    <property type="match status" value="1"/>
</dbReference>
<keyword evidence="3 5" id="KW-1133">Transmembrane helix</keyword>
<dbReference type="SUPFAM" id="SSF103473">
    <property type="entry name" value="MFS general substrate transporter"/>
    <property type="match status" value="1"/>
</dbReference>
<feature type="transmembrane region" description="Helical" evidence="5">
    <location>
        <begin position="534"/>
        <end position="553"/>
    </location>
</feature>
<dbReference type="InterPro" id="IPR010658">
    <property type="entry name" value="Nodulin-like"/>
</dbReference>
<dbReference type="InterPro" id="IPR036259">
    <property type="entry name" value="MFS_trans_sf"/>
</dbReference>
<gene>
    <name evidence="7" type="primary">BQ5605_C010g05851</name>
    <name evidence="7" type="ORF">BQ5605_C010G05851</name>
</gene>
<evidence type="ECO:0000256" key="3">
    <source>
        <dbReference type="ARBA" id="ARBA00022989"/>
    </source>
</evidence>
<feature type="transmembrane region" description="Helical" evidence="5">
    <location>
        <begin position="314"/>
        <end position="341"/>
    </location>
</feature>
<keyword evidence="2 5" id="KW-0812">Transmembrane</keyword>
<dbReference type="GO" id="GO:0000329">
    <property type="term" value="C:fungal-type vacuole membrane"/>
    <property type="evidence" value="ECO:0007669"/>
    <property type="project" value="TreeGrafter"/>
</dbReference>
<dbReference type="PANTHER" id="PTHR21576">
    <property type="entry name" value="UNCHARACTERIZED NODULIN-LIKE PROTEIN"/>
    <property type="match status" value="1"/>
</dbReference>
<accession>A0A2X0NM19</accession>
<evidence type="ECO:0000256" key="5">
    <source>
        <dbReference type="SAM" id="Phobius"/>
    </source>
</evidence>
<sequence length="564" mass="60125">MVIATSSPTPRRLGGKEGRLVTLVFATIVGLSVGTNYLFSAYAPQLASRLALSSTQLNVIGSAGNLGVYLSGIPIGRLVDRHGPTFLLIFSAVALSSAYLIIRSIYFGGQDGIFSAIGVPGLALMEMFTGIGTYSQTRFYFGLRSTFDMCFVNVTGSTAALAAAGNAIALSFKKTRATALSLVLSGFGLSAFFCEQSLVRIIWRKISPTTSDPTAALLLLLALGCGASMALGAITIRRPAIIIPATPAPVPPPSIVVNSPSPDDSEDDADTIAAGLFPSERTPLVRSNSSKSIQRRHRMASFRAHPPFTTHRRLLFVFNGLCSGCGLMYINNVGTLVRTLALSPGSSDQPPWHVAVQQANLVSLLSVFNCLGRLLTGFLSDFMLHRAPAKWMFSRIWWNVSTAVMLVVAQITISRASTIDGVWAGLTVPTILVGLAHGSVFGISGIIGLERFGIKHFSGNNGVLALAPAIFVRPRRGSWLECTATHEAHGCLAQGQATNLMFGKIYDHQASQFSKHPSVLAASTCTLGRDCHLLSFRITTMMAVLALGFGMVLSNRQSMKRRAA</sequence>
<organism evidence="7 8">
    <name type="scientific">Microbotryum silenes-dioicae</name>
    <dbReference type="NCBI Taxonomy" id="796604"/>
    <lineage>
        <taxon>Eukaryota</taxon>
        <taxon>Fungi</taxon>
        <taxon>Dikarya</taxon>
        <taxon>Basidiomycota</taxon>
        <taxon>Pucciniomycotina</taxon>
        <taxon>Microbotryomycetes</taxon>
        <taxon>Microbotryales</taxon>
        <taxon>Microbotryaceae</taxon>
        <taxon>Microbotryum</taxon>
    </lineage>
</organism>
<feature type="transmembrane region" description="Helical" evidence="5">
    <location>
        <begin position="86"/>
        <end position="106"/>
    </location>
</feature>
<evidence type="ECO:0000259" key="6">
    <source>
        <dbReference type="Pfam" id="PF06813"/>
    </source>
</evidence>
<keyword evidence="8" id="KW-1185">Reference proteome</keyword>
<evidence type="ECO:0000313" key="7">
    <source>
        <dbReference type="EMBL" id="SGY13392.1"/>
    </source>
</evidence>
<dbReference type="AlphaFoldDB" id="A0A2X0NM19"/>
<keyword evidence="4 5" id="KW-0472">Membrane</keyword>
<evidence type="ECO:0000313" key="8">
    <source>
        <dbReference type="Proteomes" id="UP000249464"/>
    </source>
</evidence>
<proteinExistence type="predicted"/>
<feature type="transmembrane region" description="Helical" evidence="5">
    <location>
        <begin position="396"/>
        <end position="416"/>
    </location>
</feature>
<feature type="domain" description="Nodulin-like" evidence="6">
    <location>
        <begin position="21"/>
        <end position="94"/>
    </location>
</feature>
<feature type="transmembrane region" description="Helical" evidence="5">
    <location>
        <begin position="179"/>
        <end position="203"/>
    </location>
</feature>
<dbReference type="Proteomes" id="UP000249464">
    <property type="component" value="Unassembled WGS sequence"/>
</dbReference>
<protein>
    <submittedName>
        <fullName evidence="7">BQ5605_C010g05851 protein</fullName>
    </submittedName>
</protein>
<dbReference type="EMBL" id="FQNC01000012">
    <property type="protein sequence ID" value="SGY13392.1"/>
    <property type="molecule type" value="Genomic_DNA"/>
</dbReference>
<feature type="transmembrane region" description="Helical" evidence="5">
    <location>
        <begin position="112"/>
        <end position="134"/>
    </location>
</feature>
<evidence type="ECO:0000256" key="4">
    <source>
        <dbReference type="ARBA" id="ARBA00023136"/>
    </source>
</evidence>
<name>A0A2X0NM19_9BASI</name>
<dbReference type="Pfam" id="PF06813">
    <property type="entry name" value="Nodulin-like"/>
    <property type="match status" value="1"/>
</dbReference>
<comment type="subcellular location">
    <subcellularLocation>
        <location evidence="1">Membrane</location>
        <topology evidence="1">Multi-pass membrane protein</topology>
    </subcellularLocation>
</comment>
<dbReference type="PANTHER" id="PTHR21576:SF158">
    <property type="entry name" value="RIBOSOMAL RNA-PROCESSING PROTEIN 12-LIKE CONSERVED DOMAIN-CONTAINING PROTEIN"/>
    <property type="match status" value="1"/>
</dbReference>
<feature type="transmembrane region" description="Helical" evidence="5">
    <location>
        <begin position="215"/>
        <end position="236"/>
    </location>
</feature>
<dbReference type="STRING" id="796604.A0A2X0NM19"/>
<feature type="transmembrane region" description="Helical" evidence="5">
    <location>
        <begin position="20"/>
        <end position="39"/>
    </location>
</feature>
<feature type="transmembrane region" description="Helical" evidence="5">
    <location>
        <begin position="422"/>
        <end position="449"/>
    </location>
</feature>